<evidence type="ECO:0000256" key="12">
    <source>
        <dbReference type="ARBA" id="ARBA00022840"/>
    </source>
</evidence>
<evidence type="ECO:0000256" key="5">
    <source>
        <dbReference type="ARBA" id="ARBA00022606"/>
    </source>
</evidence>
<evidence type="ECO:0000313" key="17">
    <source>
        <dbReference type="EMBL" id="PZS95208.1"/>
    </source>
</evidence>
<dbReference type="Pfam" id="PF08448">
    <property type="entry name" value="PAS_4"/>
    <property type="match status" value="1"/>
</dbReference>
<sequence>MVRPTEGLHAAGMRGPVPPALRMHARHDGMAARIARHDWSSTPLGAIERWQPHLRATVDLMLAHGFPMIVLWGEQLVQLYNDGYAEILADRHPGGLGQPTRECWPEVWHINGPLYTRVWQGETLTFEDKLYPLARQGRLEDIWFTITYSPIRGEEGRINGVLVTMFETTPAHVAQAAREREEQRRRESERRLELAFKVLPVGLCIVDLEGNMVLSNDQMRAYLPSGKVPSTDEENQHRWRGLHPDGSTIGPEDFAIARAMRGETVVPGLEFQYLHEDGRVRWTRVAAAPLRDADGGVSGVFAIAVDIDDLKRATERQAVLLAELQHRVRNIMSTIHAIAWRTRESVGSVDEYAERLCGRLMSLARTQSLLTRGANAGVCLRGMLDEEIAAQTPAAAVYHLRGEDVLLPPKAAEVLSLAIHELASNALRHGALTHEDGRIEVSWNLQIQQGQPWLGLHWCERHAEVQDWEVPHQRGLGRALIEQRVPYELAGSGELRFAPQGLDAWIRFPLRERDSLLQTDAPGVAADGSGR</sequence>
<comment type="catalytic activity">
    <reaction evidence="1">
        <text>ATP + protein L-histidine = ADP + protein N-phospho-L-histidine.</text>
        <dbReference type="EC" id="2.7.13.3"/>
    </reaction>
</comment>
<dbReference type="EMBL" id="LXXM01000079">
    <property type="protein sequence ID" value="PZS95208.1"/>
    <property type="molecule type" value="Genomic_DNA"/>
</dbReference>
<evidence type="ECO:0000256" key="4">
    <source>
        <dbReference type="ARBA" id="ARBA00022553"/>
    </source>
</evidence>
<keyword evidence="7" id="KW-0288">FMN</keyword>
<dbReference type="InterPro" id="IPR011102">
    <property type="entry name" value="Sig_transdc_His_kinase_HWE"/>
</dbReference>
<dbReference type="NCBIfam" id="TIGR00229">
    <property type="entry name" value="sensory_box"/>
    <property type="match status" value="1"/>
</dbReference>
<evidence type="ECO:0000256" key="13">
    <source>
        <dbReference type="ARBA" id="ARBA00022991"/>
    </source>
</evidence>
<dbReference type="EC" id="2.7.13.3" evidence="2"/>
<proteinExistence type="predicted"/>
<evidence type="ECO:0000313" key="18">
    <source>
        <dbReference type="Proteomes" id="UP000249614"/>
    </source>
</evidence>
<evidence type="ECO:0000256" key="11">
    <source>
        <dbReference type="ARBA" id="ARBA00022777"/>
    </source>
</evidence>
<dbReference type="InterPro" id="IPR000014">
    <property type="entry name" value="PAS"/>
</dbReference>
<dbReference type="SMART" id="SM00086">
    <property type="entry name" value="PAC"/>
    <property type="match status" value="1"/>
</dbReference>
<evidence type="ECO:0000256" key="8">
    <source>
        <dbReference type="ARBA" id="ARBA00022679"/>
    </source>
</evidence>
<dbReference type="AlphaFoldDB" id="A0A2W6IHS3"/>
<evidence type="ECO:0000259" key="16">
    <source>
        <dbReference type="PROSITE" id="PS50113"/>
    </source>
</evidence>
<accession>A0A2W6IHS3</accession>
<dbReference type="CDD" id="cd00130">
    <property type="entry name" value="PAS"/>
    <property type="match status" value="1"/>
</dbReference>
<dbReference type="InterPro" id="IPR001610">
    <property type="entry name" value="PAC"/>
</dbReference>
<keyword evidence="4" id="KW-0597">Phosphoprotein</keyword>
<evidence type="ECO:0000256" key="1">
    <source>
        <dbReference type="ARBA" id="ARBA00000085"/>
    </source>
</evidence>
<gene>
    <name evidence="17" type="ORF">A7X83_04590</name>
</gene>
<organism evidence="17 18">
    <name type="scientific">Stenotrophomonas maltophilia</name>
    <name type="common">Pseudomonas maltophilia</name>
    <name type="synonym">Xanthomonas maltophilia</name>
    <dbReference type="NCBI Taxonomy" id="40324"/>
    <lineage>
        <taxon>Bacteria</taxon>
        <taxon>Pseudomonadati</taxon>
        <taxon>Pseudomonadota</taxon>
        <taxon>Gammaproteobacteria</taxon>
        <taxon>Lysobacterales</taxon>
        <taxon>Lysobacteraceae</taxon>
        <taxon>Stenotrophomonas</taxon>
        <taxon>Stenotrophomonas maltophilia group</taxon>
    </lineage>
</organism>
<keyword evidence="5" id="KW-0716">Sensory transduction</keyword>
<keyword evidence="13" id="KW-0157">Chromophore</keyword>
<dbReference type="RefSeq" id="WP_111111777.1">
    <property type="nucleotide sequence ID" value="NZ_LXXM01000079.1"/>
</dbReference>
<dbReference type="SMART" id="SM00911">
    <property type="entry name" value="HWE_HK"/>
    <property type="match status" value="1"/>
</dbReference>
<keyword evidence="9" id="KW-0677">Repeat</keyword>
<dbReference type="GO" id="GO:0009881">
    <property type="term" value="F:photoreceptor activity"/>
    <property type="evidence" value="ECO:0007669"/>
    <property type="project" value="UniProtKB-KW"/>
</dbReference>
<feature type="domain" description="PAC" evidence="16">
    <location>
        <begin position="267"/>
        <end position="319"/>
    </location>
</feature>
<comment type="caution">
    <text evidence="17">The sequence shown here is derived from an EMBL/GenBank/DDBJ whole genome shotgun (WGS) entry which is preliminary data.</text>
</comment>
<evidence type="ECO:0000256" key="10">
    <source>
        <dbReference type="ARBA" id="ARBA00022741"/>
    </source>
</evidence>
<keyword evidence="15" id="KW-0675">Receptor</keyword>
<dbReference type="PANTHER" id="PTHR41523">
    <property type="entry name" value="TWO-COMPONENT SYSTEM SENSOR PROTEIN"/>
    <property type="match status" value="1"/>
</dbReference>
<dbReference type="Pfam" id="PF07536">
    <property type="entry name" value="HWE_HK"/>
    <property type="match status" value="1"/>
</dbReference>
<dbReference type="InterPro" id="IPR035965">
    <property type="entry name" value="PAS-like_dom_sf"/>
</dbReference>
<reference evidence="17 18" key="1">
    <citation type="submission" date="2016-05" db="EMBL/GenBank/DDBJ databases">
        <authorList>
            <person name="Lavstsen T."/>
            <person name="Jespersen J.S."/>
        </authorList>
    </citation>
    <scope>NUCLEOTIDE SEQUENCE [LARGE SCALE GENOMIC DNA]</scope>
    <source>
        <strain evidence="17 18">SM-5815</strain>
    </source>
</reference>
<name>A0A2W6IHS3_STEMA</name>
<keyword evidence="6" id="KW-0285">Flavoprotein</keyword>
<dbReference type="SUPFAM" id="SSF55785">
    <property type="entry name" value="PYP-like sensor domain (PAS domain)"/>
    <property type="match status" value="2"/>
</dbReference>
<keyword evidence="10" id="KW-0547">Nucleotide-binding</keyword>
<evidence type="ECO:0000256" key="14">
    <source>
        <dbReference type="ARBA" id="ARBA00023026"/>
    </source>
</evidence>
<keyword evidence="8" id="KW-0808">Transferase</keyword>
<dbReference type="InterPro" id="IPR013656">
    <property type="entry name" value="PAS_4"/>
</dbReference>
<evidence type="ECO:0000256" key="2">
    <source>
        <dbReference type="ARBA" id="ARBA00012438"/>
    </source>
</evidence>
<keyword evidence="3" id="KW-0600">Photoreceptor protein</keyword>
<evidence type="ECO:0000256" key="3">
    <source>
        <dbReference type="ARBA" id="ARBA00022543"/>
    </source>
</evidence>
<dbReference type="Gene3D" id="3.30.450.20">
    <property type="entry name" value="PAS domain"/>
    <property type="match status" value="2"/>
</dbReference>
<dbReference type="Gene3D" id="3.30.565.10">
    <property type="entry name" value="Histidine kinase-like ATPase, C-terminal domain"/>
    <property type="match status" value="1"/>
</dbReference>
<dbReference type="GO" id="GO:0004673">
    <property type="term" value="F:protein histidine kinase activity"/>
    <property type="evidence" value="ECO:0007669"/>
    <property type="project" value="UniProtKB-EC"/>
</dbReference>
<keyword evidence="11 17" id="KW-0418">Kinase</keyword>
<dbReference type="PANTHER" id="PTHR41523:SF8">
    <property type="entry name" value="ETHYLENE RESPONSE SENSOR PROTEIN"/>
    <property type="match status" value="1"/>
</dbReference>
<evidence type="ECO:0000256" key="9">
    <source>
        <dbReference type="ARBA" id="ARBA00022737"/>
    </source>
</evidence>
<dbReference type="PROSITE" id="PS50113">
    <property type="entry name" value="PAC"/>
    <property type="match status" value="1"/>
</dbReference>
<dbReference type="GO" id="GO:0005524">
    <property type="term" value="F:ATP binding"/>
    <property type="evidence" value="ECO:0007669"/>
    <property type="project" value="UniProtKB-KW"/>
</dbReference>
<keyword evidence="12" id="KW-0067">ATP-binding</keyword>
<evidence type="ECO:0000256" key="15">
    <source>
        <dbReference type="ARBA" id="ARBA00023170"/>
    </source>
</evidence>
<evidence type="ECO:0000256" key="7">
    <source>
        <dbReference type="ARBA" id="ARBA00022643"/>
    </source>
</evidence>
<keyword evidence="14" id="KW-0843">Virulence</keyword>
<dbReference type="Proteomes" id="UP000249614">
    <property type="component" value="Unassembled WGS sequence"/>
</dbReference>
<evidence type="ECO:0000256" key="6">
    <source>
        <dbReference type="ARBA" id="ARBA00022630"/>
    </source>
</evidence>
<protein>
    <recommendedName>
        <fullName evidence="2">histidine kinase</fullName>
        <ecNumber evidence="2">2.7.13.3</ecNumber>
    </recommendedName>
</protein>
<dbReference type="InterPro" id="IPR036890">
    <property type="entry name" value="HATPase_C_sf"/>
</dbReference>
<dbReference type="InterPro" id="IPR000700">
    <property type="entry name" value="PAS-assoc_C"/>
</dbReference>